<dbReference type="SUPFAM" id="SSF52540">
    <property type="entry name" value="P-loop containing nucleoside triphosphate hydrolases"/>
    <property type="match status" value="1"/>
</dbReference>
<dbReference type="RefSeq" id="WP_015851516.1">
    <property type="nucleotide sequence ID" value="NC_012881.1"/>
</dbReference>
<dbReference type="InterPro" id="IPR005331">
    <property type="entry name" value="Sulfotransferase"/>
</dbReference>
<accession>C6BSZ6</accession>
<evidence type="ECO:0000313" key="9">
    <source>
        <dbReference type="EMBL" id="ACS79700.1"/>
    </source>
</evidence>
<dbReference type="GO" id="GO:0001733">
    <property type="term" value="F:galactosylceramide sulfotransferase activity"/>
    <property type="evidence" value="ECO:0007669"/>
    <property type="project" value="InterPro"/>
</dbReference>
<proteinExistence type="predicted"/>
<evidence type="ECO:0000256" key="2">
    <source>
        <dbReference type="ARBA" id="ARBA00022679"/>
    </source>
</evidence>
<dbReference type="Gene3D" id="3.40.50.300">
    <property type="entry name" value="P-loop containing nucleotide triphosphate hydrolases"/>
    <property type="match status" value="1"/>
</dbReference>
<dbReference type="AlphaFoldDB" id="C6BSZ6"/>
<dbReference type="KEGG" id="dsa:Desal_1638"/>
<dbReference type="Pfam" id="PF06990">
    <property type="entry name" value="Gal-3-0_sulfotr"/>
    <property type="match status" value="1"/>
</dbReference>
<evidence type="ECO:0000256" key="6">
    <source>
        <dbReference type="ARBA" id="ARBA00023034"/>
    </source>
</evidence>
<organism evidence="9 10">
    <name type="scientific">Maridesulfovibrio salexigens (strain ATCC 14822 / DSM 2638 / NCIMB 8403 / VKM B-1763)</name>
    <name type="common">Desulfovibrio salexigens</name>
    <dbReference type="NCBI Taxonomy" id="526222"/>
    <lineage>
        <taxon>Bacteria</taxon>
        <taxon>Pseudomonadati</taxon>
        <taxon>Thermodesulfobacteriota</taxon>
        <taxon>Desulfovibrionia</taxon>
        <taxon>Desulfovibrionales</taxon>
        <taxon>Desulfovibrionaceae</taxon>
        <taxon>Maridesulfovibrio</taxon>
    </lineage>
</organism>
<reference evidence="9 10" key="1">
    <citation type="submission" date="2009-06" db="EMBL/GenBank/DDBJ databases">
        <title>Complete sequence of Desulfovibrio salexigens DSM 2638.</title>
        <authorList>
            <consortium name="US DOE Joint Genome Institute"/>
            <person name="Lucas S."/>
            <person name="Copeland A."/>
            <person name="Lapidus A."/>
            <person name="Glavina del Rio T."/>
            <person name="Tice H."/>
            <person name="Bruce D."/>
            <person name="Goodwin L."/>
            <person name="Pitluck S."/>
            <person name="Munk A.C."/>
            <person name="Brettin T."/>
            <person name="Detter J.C."/>
            <person name="Han C."/>
            <person name="Tapia R."/>
            <person name="Larimer F."/>
            <person name="Land M."/>
            <person name="Hauser L."/>
            <person name="Kyrpides N."/>
            <person name="Anderson I."/>
            <person name="Wall J.D."/>
            <person name="Arkin A.P."/>
            <person name="Dehal P."/>
            <person name="Chivian D."/>
            <person name="Giles B."/>
            <person name="Hazen T.C."/>
        </authorList>
    </citation>
    <scope>NUCLEOTIDE SEQUENCE [LARGE SCALE GENOMIC DNA]</scope>
    <source>
        <strain evidence="10">ATCC 14822 / DSM 2638 / NCIMB 8403 / VKM B-1763</strain>
    </source>
</reference>
<dbReference type="STRING" id="526222.Desal_1638"/>
<protein>
    <submittedName>
        <fullName evidence="9">Putative capsular polysaccharide biosynthesis protein</fullName>
    </submittedName>
</protein>
<evidence type="ECO:0000256" key="1">
    <source>
        <dbReference type="ARBA" id="ARBA00004323"/>
    </source>
</evidence>
<dbReference type="Pfam" id="PF03567">
    <property type="entry name" value="Sulfotransfer_2"/>
    <property type="match status" value="1"/>
</dbReference>
<dbReference type="GO" id="GO:0016020">
    <property type="term" value="C:membrane"/>
    <property type="evidence" value="ECO:0007669"/>
    <property type="project" value="InterPro"/>
</dbReference>
<dbReference type="Proteomes" id="UP000002601">
    <property type="component" value="Chromosome"/>
</dbReference>
<evidence type="ECO:0000256" key="5">
    <source>
        <dbReference type="ARBA" id="ARBA00022989"/>
    </source>
</evidence>
<name>C6BSZ6_MARSD</name>
<evidence type="ECO:0000313" key="10">
    <source>
        <dbReference type="Proteomes" id="UP000002601"/>
    </source>
</evidence>
<keyword evidence="7" id="KW-0472">Membrane</keyword>
<dbReference type="EMBL" id="CP001649">
    <property type="protein sequence ID" value="ACS79700.1"/>
    <property type="molecule type" value="Genomic_DNA"/>
</dbReference>
<evidence type="ECO:0000256" key="8">
    <source>
        <dbReference type="ARBA" id="ARBA00023180"/>
    </source>
</evidence>
<gene>
    <name evidence="9" type="ordered locus">Desal_1638</name>
</gene>
<dbReference type="OrthoDB" id="1407035at2"/>
<keyword evidence="3" id="KW-0812">Transmembrane</keyword>
<evidence type="ECO:0000256" key="7">
    <source>
        <dbReference type="ARBA" id="ARBA00023136"/>
    </source>
</evidence>
<comment type="subcellular location">
    <subcellularLocation>
        <location evidence="1">Golgi apparatus membrane</location>
        <topology evidence="1">Single-pass type II membrane protein</topology>
    </subcellularLocation>
</comment>
<sequence>MHSPFFFLHIPKTAGTTLNHIFAAKFPEDTICSVYTKEENEFLRKISAEEVDRIQLVQGHIFVHNFNEFFSGAFGKYAFTFLRDPVARVVSEYNFLRTWPENHLYRYLNEEKVTLIDYVSSQRPELIYRGKNLMARSLCGAVEDGRSMLERAKDNLQRLYLFGITERFDESLLLLKRMMSLENILYEKHNVRKKRSAITDEELEVIREYNSQDIELYKFASSLFDQRINDLGDDFKKELAVFKNMNERYQRIASLLMKQNADDNKDFIYGK</sequence>
<dbReference type="PANTHER" id="PTHR14647">
    <property type="entry name" value="GALACTOSE-3-O-SULFOTRANSFERASE"/>
    <property type="match status" value="1"/>
</dbReference>
<dbReference type="InterPro" id="IPR027417">
    <property type="entry name" value="P-loop_NTPase"/>
</dbReference>
<dbReference type="PANTHER" id="PTHR14647:SF87">
    <property type="entry name" value="PUTATIVE-RELATED"/>
    <property type="match status" value="1"/>
</dbReference>
<dbReference type="InterPro" id="IPR009729">
    <property type="entry name" value="Gal-3-0_sulfotransfrase"/>
</dbReference>
<keyword evidence="8" id="KW-0325">Glycoprotein</keyword>
<keyword evidence="6" id="KW-0333">Golgi apparatus</keyword>
<dbReference type="eggNOG" id="COG2226">
    <property type="taxonomic scope" value="Bacteria"/>
</dbReference>
<keyword evidence="10" id="KW-1185">Reference proteome</keyword>
<evidence type="ECO:0000256" key="4">
    <source>
        <dbReference type="ARBA" id="ARBA00022968"/>
    </source>
</evidence>
<keyword evidence="2" id="KW-0808">Transferase</keyword>
<keyword evidence="5" id="KW-1133">Transmembrane helix</keyword>
<evidence type="ECO:0000256" key="3">
    <source>
        <dbReference type="ARBA" id="ARBA00022692"/>
    </source>
</evidence>
<keyword evidence="4" id="KW-0735">Signal-anchor</keyword>
<dbReference type="HOGENOM" id="CLU_054547_0_0_7"/>
<dbReference type="GO" id="GO:0009247">
    <property type="term" value="P:glycolipid biosynthetic process"/>
    <property type="evidence" value="ECO:0007669"/>
    <property type="project" value="InterPro"/>
</dbReference>